<keyword evidence="5" id="KW-0256">Endoplasmic reticulum</keyword>
<dbReference type="Proteomes" id="UP000007306">
    <property type="component" value="Chromosome 3"/>
</dbReference>
<comment type="subunit">
    <text evidence="11">Homodimer. Probable component of the gamma-secretase complex, a complex composed of a presenilin homodimer, nicastrin, APH1 and PEN2.</text>
</comment>
<evidence type="ECO:0000256" key="4">
    <source>
        <dbReference type="ARBA" id="ARBA00022692"/>
    </source>
</evidence>
<reference evidence="14" key="1">
    <citation type="submission" date="2015-06" db="UniProtKB">
        <authorList>
            <consortium name="EnsemblPlants"/>
        </authorList>
    </citation>
    <scope>IDENTIFICATION</scope>
</reference>
<dbReference type="InterPro" id="IPR006639">
    <property type="entry name" value="Preselin/SPP"/>
</dbReference>
<dbReference type="GO" id="GO:0000139">
    <property type="term" value="C:Golgi membrane"/>
    <property type="evidence" value="ECO:0007669"/>
    <property type="project" value="UniProtKB-SubCell"/>
</dbReference>
<feature type="transmembrane region" description="Helical" evidence="13">
    <location>
        <begin position="44"/>
        <end position="68"/>
    </location>
</feature>
<reference evidence="14 15" key="2">
    <citation type="submission" date="2018-04" db="EMBL/GenBank/DDBJ databases">
        <title>OglaRS2 (Oryza glaberrima Reference Sequence Version 2).</title>
        <authorList>
            <person name="Zhang J."/>
            <person name="Kudrna D."/>
            <person name="Lee S."/>
            <person name="Talag J."/>
            <person name="Rajasekar S."/>
            <person name="Wing R.A."/>
        </authorList>
    </citation>
    <scope>NUCLEOTIDE SEQUENCE [LARGE SCALE GENOMIC DNA]</scope>
    <source>
        <strain evidence="14 15">cv. IRGC 96717</strain>
    </source>
</reference>
<evidence type="ECO:0000313" key="15">
    <source>
        <dbReference type="Proteomes" id="UP000007306"/>
    </source>
</evidence>
<dbReference type="STRING" id="4538.I1PDB7"/>
<evidence type="ECO:0000256" key="2">
    <source>
        <dbReference type="ARBA" id="ARBA00004653"/>
    </source>
</evidence>
<keyword evidence="9 13" id="KW-0472">Membrane</keyword>
<dbReference type="GO" id="GO:0005798">
    <property type="term" value="C:Golgi-associated vesicle"/>
    <property type="evidence" value="ECO:0007669"/>
    <property type="project" value="UniProtKB-ARBA"/>
</dbReference>
<dbReference type="PANTHER" id="PTHR10202:SF13">
    <property type="entry name" value="PRESENILIN HOMOLOG"/>
    <property type="match status" value="1"/>
</dbReference>
<keyword evidence="4 13" id="KW-0812">Transmembrane</keyword>
<proteinExistence type="inferred from homology"/>
<dbReference type="EnsemblPlants" id="ORGLA03G0236300.1">
    <property type="protein sequence ID" value="ORGLA03G0236300.1"/>
    <property type="gene ID" value="ORGLA03G0236300"/>
</dbReference>
<feature type="region of interest" description="Disordered" evidence="12">
    <location>
        <begin position="1"/>
        <end position="21"/>
    </location>
</feature>
<evidence type="ECO:0000256" key="10">
    <source>
        <dbReference type="ARBA" id="ARBA00059584"/>
    </source>
</evidence>
<accession>I1PDB7</accession>
<evidence type="ECO:0000256" key="7">
    <source>
        <dbReference type="ARBA" id="ARBA00022989"/>
    </source>
</evidence>
<organism evidence="14 15">
    <name type="scientific">Oryza glaberrima</name>
    <name type="common">African rice</name>
    <dbReference type="NCBI Taxonomy" id="4538"/>
    <lineage>
        <taxon>Eukaryota</taxon>
        <taxon>Viridiplantae</taxon>
        <taxon>Streptophyta</taxon>
        <taxon>Embryophyta</taxon>
        <taxon>Tracheophyta</taxon>
        <taxon>Spermatophyta</taxon>
        <taxon>Magnoliopsida</taxon>
        <taxon>Liliopsida</taxon>
        <taxon>Poales</taxon>
        <taxon>Poaceae</taxon>
        <taxon>BOP clade</taxon>
        <taxon>Oryzoideae</taxon>
        <taxon>Oryzeae</taxon>
        <taxon>Oryzinae</taxon>
        <taxon>Oryza</taxon>
    </lineage>
</organism>
<dbReference type="InterPro" id="IPR001108">
    <property type="entry name" value="Peptidase_A22A"/>
</dbReference>
<evidence type="ECO:0000313" key="14">
    <source>
        <dbReference type="EnsemblPlants" id="ORGLA03G0236300.1"/>
    </source>
</evidence>
<feature type="compositionally biased region" description="Basic residues" evidence="12">
    <location>
        <begin position="72"/>
        <end position="100"/>
    </location>
</feature>
<dbReference type="GO" id="GO:0006509">
    <property type="term" value="P:membrane protein ectodomain proteolysis"/>
    <property type="evidence" value="ECO:0007669"/>
    <property type="project" value="TreeGrafter"/>
</dbReference>
<dbReference type="GO" id="GO:0007219">
    <property type="term" value="P:Notch signaling pathway"/>
    <property type="evidence" value="ECO:0007669"/>
    <property type="project" value="UniProtKB-KW"/>
</dbReference>
<evidence type="ECO:0000256" key="3">
    <source>
        <dbReference type="ARBA" id="ARBA00008604"/>
    </source>
</evidence>
<evidence type="ECO:0000256" key="6">
    <source>
        <dbReference type="ARBA" id="ARBA00022976"/>
    </source>
</evidence>
<evidence type="ECO:0000256" key="1">
    <source>
        <dbReference type="ARBA" id="ARBA00004477"/>
    </source>
</evidence>
<comment type="subcellular location">
    <subcellularLocation>
        <location evidence="1">Endoplasmic reticulum membrane</location>
        <topology evidence="1">Multi-pass membrane protein</topology>
    </subcellularLocation>
    <subcellularLocation>
        <location evidence="2">Golgi apparatus membrane</location>
        <topology evidence="2">Multi-pass membrane protein</topology>
    </subcellularLocation>
</comment>
<feature type="transmembrane region" description="Helical" evidence="13">
    <location>
        <begin position="336"/>
        <end position="356"/>
    </location>
</feature>
<sequence length="395" mass="44217">MADAAAATVPGEASSSSSAAATTTVLDSLGEDITRIVTPVSTCMLLVVLLVSLLSSPLLPFPLHRRLLRRRRPRRRRRRHHHRPHHRRDLRRSRHGRHLPPRVPLLPPLHALPPRLPRLLLALRPPPPRRPRRPPPPLPPPPSARRRLLRAAPPQRRRRAGARRALPGLRPHRAPPGRARRHRRPHRLLVLLLELAIERNEEIPALVYEARPVDPRHGHNWRLWRERTQSGAELDANSTVEVLGEVLGTNLVPNLSSDSASAQVEVLPASPEISVSVPEMRVPLIQPRPERTRDEEDDEDGIGLSSSGAIKLGLGDFIFYSVLVGRAAMYDYMTVYACYLAIIAGLGITLLLLAFYRKALPALPVSIALGVVFYVLTRTLLETFVMQCSTNLVMF</sequence>
<dbReference type="AlphaFoldDB" id="I1PDB7"/>
<evidence type="ECO:0000256" key="8">
    <source>
        <dbReference type="ARBA" id="ARBA00023034"/>
    </source>
</evidence>
<feature type="compositionally biased region" description="Basic residues" evidence="12">
    <location>
        <begin position="170"/>
        <end position="181"/>
    </location>
</feature>
<dbReference type="InterPro" id="IPR042524">
    <property type="entry name" value="Presenilin_C"/>
</dbReference>
<feature type="compositionally biased region" description="Basic residues" evidence="12">
    <location>
        <begin position="144"/>
        <end position="162"/>
    </location>
</feature>
<dbReference type="FunFam" id="1.10.472.100:FF:000002">
    <property type="entry name" value="Presenilin"/>
    <property type="match status" value="1"/>
</dbReference>
<feature type="region of interest" description="Disordered" evidence="12">
    <location>
        <begin position="72"/>
        <end position="181"/>
    </location>
</feature>
<dbReference type="eggNOG" id="KOG2736">
    <property type="taxonomic scope" value="Eukaryota"/>
</dbReference>
<dbReference type="Gramene" id="ORGLA03G0236300.1">
    <property type="protein sequence ID" value="ORGLA03G0236300.1"/>
    <property type="gene ID" value="ORGLA03G0236300"/>
</dbReference>
<keyword evidence="7 13" id="KW-1133">Transmembrane helix</keyword>
<dbReference type="GO" id="GO:0070765">
    <property type="term" value="C:gamma-secretase complex"/>
    <property type="evidence" value="ECO:0007669"/>
    <property type="project" value="TreeGrafter"/>
</dbReference>
<feature type="compositionally biased region" description="Pro residues" evidence="12">
    <location>
        <begin position="134"/>
        <end position="143"/>
    </location>
</feature>
<feature type="transmembrane region" description="Helical" evidence="13">
    <location>
        <begin position="362"/>
        <end position="381"/>
    </location>
</feature>
<comment type="function">
    <text evidence="10">Probable subunit of the gamma-secretase complex, an endoprotease complex that catalyzes the intramembrane cleavage of integral membrane proteins such as Notch receptors.</text>
</comment>
<dbReference type="HOGENOM" id="CLU_022975_2_0_1"/>
<keyword evidence="6" id="KW-0914">Notch signaling pathway</keyword>
<evidence type="ECO:0000256" key="12">
    <source>
        <dbReference type="SAM" id="MobiDB-lite"/>
    </source>
</evidence>
<dbReference type="GO" id="GO:0042500">
    <property type="term" value="F:aspartic endopeptidase activity, intramembrane cleaving"/>
    <property type="evidence" value="ECO:0007669"/>
    <property type="project" value="InterPro"/>
</dbReference>
<dbReference type="Pfam" id="PF01080">
    <property type="entry name" value="Presenilin"/>
    <property type="match status" value="1"/>
</dbReference>
<evidence type="ECO:0000256" key="9">
    <source>
        <dbReference type="ARBA" id="ARBA00023136"/>
    </source>
</evidence>
<comment type="similarity">
    <text evidence="3">Belongs to the peptidase A22A family.</text>
</comment>
<evidence type="ECO:0000256" key="13">
    <source>
        <dbReference type="SAM" id="Phobius"/>
    </source>
</evidence>
<evidence type="ECO:0008006" key="16">
    <source>
        <dbReference type="Google" id="ProtNLM"/>
    </source>
</evidence>
<dbReference type="SMART" id="SM00730">
    <property type="entry name" value="PSN"/>
    <property type="match status" value="1"/>
</dbReference>
<dbReference type="PANTHER" id="PTHR10202">
    <property type="entry name" value="PRESENILIN"/>
    <property type="match status" value="1"/>
</dbReference>
<evidence type="ECO:0000256" key="11">
    <source>
        <dbReference type="ARBA" id="ARBA00062638"/>
    </source>
</evidence>
<protein>
    <recommendedName>
        <fullName evidence="16">Presenilin</fullName>
    </recommendedName>
</protein>
<name>I1PDB7_ORYGL</name>
<dbReference type="GO" id="GO:0005789">
    <property type="term" value="C:endoplasmic reticulum membrane"/>
    <property type="evidence" value="ECO:0007669"/>
    <property type="project" value="UniProtKB-SubCell"/>
</dbReference>
<dbReference type="GO" id="GO:0016485">
    <property type="term" value="P:protein processing"/>
    <property type="evidence" value="ECO:0007669"/>
    <property type="project" value="InterPro"/>
</dbReference>
<keyword evidence="8" id="KW-0333">Golgi apparatus</keyword>
<dbReference type="Gene3D" id="1.10.472.100">
    <property type="entry name" value="Presenilin"/>
    <property type="match status" value="1"/>
</dbReference>
<evidence type="ECO:0000256" key="5">
    <source>
        <dbReference type="ARBA" id="ARBA00022824"/>
    </source>
</evidence>
<feature type="compositionally biased region" description="Pro residues" evidence="12">
    <location>
        <begin position="101"/>
        <end position="116"/>
    </location>
</feature>
<keyword evidence="15" id="KW-1185">Reference proteome</keyword>